<dbReference type="Pfam" id="PF13683">
    <property type="entry name" value="rve_3"/>
    <property type="match status" value="1"/>
</dbReference>
<keyword evidence="3" id="KW-1185">Reference proteome</keyword>
<accession>A0ABN3W059</accession>
<gene>
    <name evidence="2" type="ORF">GCM10010517_40850</name>
</gene>
<evidence type="ECO:0000313" key="3">
    <source>
        <dbReference type="Proteomes" id="UP001500831"/>
    </source>
</evidence>
<dbReference type="Proteomes" id="UP001500831">
    <property type="component" value="Unassembled WGS sequence"/>
</dbReference>
<protein>
    <recommendedName>
        <fullName evidence="1">Integrase catalytic domain-containing protein</fullName>
    </recommendedName>
</protein>
<reference evidence="2 3" key="1">
    <citation type="journal article" date="2019" name="Int. J. Syst. Evol. Microbiol.">
        <title>The Global Catalogue of Microorganisms (GCM) 10K type strain sequencing project: providing services to taxonomists for standard genome sequencing and annotation.</title>
        <authorList>
            <consortium name="The Broad Institute Genomics Platform"/>
            <consortium name="The Broad Institute Genome Sequencing Center for Infectious Disease"/>
            <person name="Wu L."/>
            <person name="Ma J."/>
        </authorList>
    </citation>
    <scope>NUCLEOTIDE SEQUENCE [LARGE SCALE GENOMIC DNA]</scope>
    <source>
        <strain evidence="2 3">JCM 6242</strain>
    </source>
</reference>
<evidence type="ECO:0000259" key="1">
    <source>
        <dbReference type="Pfam" id="PF13683"/>
    </source>
</evidence>
<proteinExistence type="predicted"/>
<evidence type="ECO:0000313" key="2">
    <source>
        <dbReference type="EMBL" id="GAA2878744.1"/>
    </source>
</evidence>
<name>A0ABN3W059_9ACTN</name>
<feature type="domain" description="Integrase catalytic" evidence="1">
    <location>
        <begin position="35"/>
        <end position="66"/>
    </location>
</feature>
<sequence length="80" mass="9175">MIAVTKRVARPNSPISTRSIASLLSARGMPWRRWLRQAATARLAVFRWITRYNTVRRHSRLGQLSPIDYEKTADNLKPAA</sequence>
<dbReference type="EMBL" id="BAAAVI010000028">
    <property type="protein sequence ID" value="GAA2878744.1"/>
    <property type="molecule type" value="Genomic_DNA"/>
</dbReference>
<organism evidence="2 3">
    <name type="scientific">Streptosporangium fragile</name>
    <dbReference type="NCBI Taxonomy" id="46186"/>
    <lineage>
        <taxon>Bacteria</taxon>
        <taxon>Bacillati</taxon>
        <taxon>Actinomycetota</taxon>
        <taxon>Actinomycetes</taxon>
        <taxon>Streptosporangiales</taxon>
        <taxon>Streptosporangiaceae</taxon>
        <taxon>Streptosporangium</taxon>
    </lineage>
</organism>
<dbReference type="InterPro" id="IPR001584">
    <property type="entry name" value="Integrase_cat-core"/>
</dbReference>
<comment type="caution">
    <text evidence="2">The sequence shown here is derived from an EMBL/GenBank/DDBJ whole genome shotgun (WGS) entry which is preliminary data.</text>
</comment>